<evidence type="ECO:0000256" key="2">
    <source>
        <dbReference type="ARBA" id="ARBA00023125"/>
    </source>
</evidence>
<feature type="domain" description="HTH araC/xylS-type" evidence="4">
    <location>
        <begin position="217"/>
        <end position="318"/>
    </location>
</feature>
<dbReference type="SMART" id="SM00342">
    <property type="entry name" value="HTH_ARAC"/>
    <property type="match status" value="1"/>
</dbReference>
<evidence type="ECO:0000259" key="4">
    <source>
        <dbReference type="PROSITE" id="PS01124"/>
    </source>
</evidence>
<dbReference type="Gene3D" id="1.10.10.60">
    <property type="entry name" value="Homeodomain-like"/>
    <property type="match status" value="1"/>
</dbReference>
<comment type="caution">
    <text evidence="5">The sequence shown here is derived from an EMBL/GenBank/DDBJ whole genome shotgun (WGS) entry which is preliminary data.</text>
</comment>
<keyword evidence="1" id="KW-0805">Transcription regulation</keyword>
<dbReference type="SUPFAM" id="SSF46689">
    <property type="entry name" value="Homeodomain-like"/>
    <property type="match status" value="1"/>
</dbReference>
<dbReference type="EMBL" id="JAVDWV010000023">
    <property type="protein sequence ID" value="MDR7156922.1"/>
    <property type="molecule type" value="Genomic_DNA"/>
</dbReference>
<dbReference type="PANTHER" id="PTHR43280:SF31">
    <property type="entry name" value="TRANSCRIPTIONAL REGULATORY PROTEIN"/>
    <property type="match status" value="1"/>
</dbReference>
<dbReference type="Proteomes" id="UP001267638">
    <property type="component" value="Unassembled WGS sequence"/>
</dbReference>
<dbReference type="PANTHER" id="PTHR43280">
    <property type="entry name" value="ARAC-FAMILY TRANSCRIPTIONAL REGULATOR"/>
    <property type="match status" value="1"/>
</dbReference>
<evidence type="ECO:0000313" key="6">
    <source>
        <dbReference type="Proteomes" id="UP001267638"/>
    </source>
</evidence>
<dbReference type="PROSITE" id="PS01124">
    <property type="entry name" value="HTH_ARAC_FAMILY_2"/>
    <property type="match status" value="1"/>
</dbReference>
<evidence type="ECO:0000313" key="5">
    <source>
        <dbReference type="EMBL" id="MDR7156922.1"/>
    </source>
</evidence>
<gene>
    <name evidence="5" type="ORF">J2W40_003768</name>
</gene>
<dbReference type="InterPro" id="IPR020449">
    <property type="entry name" value="Tscrpt_reg_AraC-type_HTH"/>
</dbReference>
<name>A0ABU1X6Z5_SPHXE</name>
<dbReference type="RefSeq" id="WP_310227460.1">
    <property type="nucleotide sequence ID" value="NZ_JAVDWV010000023.1"/>
</dbReference>
<dbReference type="PROSITE" id="PS00041">
    <property type="entry name" value="HTH_ARAC_FAMILY_1"/>
    <property type="match status" value="1"/>
</dbReference>
<sequence>MIETLFAIDQGNYRDCQRLFRGEREQEYYLGDYWMEEGSVIDVNARRKPAGPSAVILLRSATRLFFRRTRQHVREDGTDLSVLWFVKRGRLLLSNQMGSRSAQCGDMLITRSTSPFLIECQPDVHGVHEVLHVTVPTHILRGLIDCDASAGLLLSTQRPELGMAEAILTALFQREGDLGEETTRTLVEAALAVIGQGLRGDSSIMPPRQSVAEKRFADVQRFVEVHLSDPSLSAAMTARGCGISPRYLTTLLQQNGTSFSQLIWDQRLEQARKWMARADAGSISISEIAYGVGFKSPAHFSRMFKRTYKRNPSDYRLDACAARAIAAAPCPVPSGVLH</sequence>
<reference evidence="5 6" key="1">
    <citation type="submission" date="2023-07" db="EMBL/GenBank/DDBJ databases">
        <title>Sorghum-associated microbial communities from plants grown in Nebraska, USA.</title>
        <authorList>
            <person name="Schachtman D."/>
        </authorList>
    </citation>
    <scope>NUCLEOTIDE SEQUENCE [LARGE SCALE GENOMIC DNA]</scope>
    <source>
        <strain evidence="5 6">4256</strain>
    </source>
</reference>
<dbReference type="InterPro" id="IPR009057">
    <property type="entry name" value="Homeodomain-like_sf"/>
</dbReference>
<keyword evidence="6" id="KW-1185">Reference proteome</keyword>
<dbReference type="InterPro" id="IPR018062">
    <property type="entry name" value="HTH_AraC-typ_CS"/>
</dbReference>
<protein>
    <submittedName>
        <fullName evidence="5">AraC-like DNA-binding protein</fullName>
    </submittedName>
</protein>
<proteinExistence type="predicted"/>
<keyword evidence="2" id="KW-0238">DNA-binding</keyword>
<keyword evidence="3" id="KW-0804">Transcription</keyword>
<dbReference type="PRINTS" id="PR00032">
    <property type="entry name" value="HTHARAC"/>
</dbReference>
<dbReference type="InterPro" id="IPR018060">
    <property type="entry name" value="HTH_AraC"/>
</dbReference>
<organism evidence="5 6">
    <name type="scientific">Sphingobium xenophagum</name>
    <dbReference type="NCBI Taxonomy" id="121428"/>
    <lineage>
        <taxon>Bacteria</taxon>
        <taxon>Pseudomonadati</taxon>
        <taxon>Pseudomonadota</taxon>
        <taxon>Alphaproteobacteria</taxon>
        <taxon>Sphingomonadales</taxon>
        <taxon>Sphingomonadaceae</taxon>
        <taxon>Sphingobium</taxon>
    </lineage>
</organism>
<evidence type="ECO:0000256" key="1">
    <source>
        <dbReference type="ARBA" id="ARBA00023015"/>
    </source>
</evidence>
<dbReference type="Pfam" id="PF12833">
    <property type="entry name" value="HTH_18"/>
    <property type="match status" value="1"/>
</dbReference>
<accession>A0ABU1X6Z5</accession>
<evidence type="ECO:0000256" key="3">
    <source>
        <dbReference type="ARBA" id="ARBA00023163"/>
    </source>
</evidence>